<dbReference type="OrthoDB" id="408631at2759"/>
<dbReference type="GO" id="GO:0016787">
    <property type="term" value="F:hydrolase activity"/>
    <property type="evidence" value="ECO:0007669"/>
    <property type="project" value="UniProtKB-KW"/>
</dbReference>
<evidence type="ECO:0000259" key="2">
    <source>
        <dbReference type="Pfam" id="PF07859"/>
    </source>
</evidence>
<sequence length="180" mass="19853">IAPTIPIVLLGDSAGGNLCLALLQKLRAASQPLPQSAVLISPWVDLSVSTASWARFEGLDILPHYTAMRMSIAYLPPRVDSEGWEVSQRGEEVSVHHPLVSPINADLDGFPPLLIIYGDSEAMRDDIERFTKKAKRSVKTAVIVGPGMPHDYPLIGPWLSEEVERAWREITAFICRTSRL</sequence>
<protein>
    <submittedName>
        <fullName evidence="3">Alpha/Beta hydrolase protein</fullName>
    </submittedName>
</protein>
<evidence type="ECO:0000256" key="1">
    <source>
        <dbReference type="ARBA" id="ARBA00022801"/>
    </source>
</evidence>
<name>A0A4P9WGB4_9FUNG</name>
<dbReference type="PANTHER" id="PTHR48081">
    <property type="entry name" value="AB HYDROLASE SUPERFAMILY PROTEIN C4A8.06C"/>
    <property type="match status" value="1"/>
</dbReference>
<dbReference type="Gene3D" id="3.40.50.1820">
    <property type="entry name" value="alpha/beta hydrolase"/>
    <property type="match status" value="1"/>
</dbReference>
<dbReference type="InterPro" id="IPR050300">
    <property type="entry name" value="GDXG_lipolytic_enzyme"/>
</dbReference>
<dbReference type="PANTHER" id="PTHR48081:SF8">
    <property type="entry name" value="ALPHA_BETA HYDROLASE FOLD-3 DOMAIN-CONTAINING PROTEIN-RELATED"/>
    <property type="match status" value="1"/>
</dbReference>
<organism evidence="3 4">
    <name type="scientific">Blyttiomyces helicus</name>
    <dbReference type="NCBI Taxonomy" id="388810"/>
    <lineage>
        <taxon>Eukaryota</taxon>
        <taxon>Fungi</taxon>
        <taxon>Fungi incertae sedis</taxon>
        <taxon>Chytridiomycota</taxon>
        <taxon>Chytridiomycota incertae sedis</taxon>
        <taxon>Chytridiomycetes</taxon>
        <taxon>Chytridiomycetes incertae sedis</taxon>
        <taxon>Blyttiomyces</taxon>
    </lineage>
</organism>
<dbReference type="Pfam" id="PF07859">
    <property type="entry name" value="Abhydrolase_3"/>
    <property type="match status" value="1"/>
</dbReference>
<proteinExistence type="predicted"/>
<dbReference type="InterPro" id="IPR029058">
    <property type="entry name" value="AB_hydrolase_fold"/>
</dbReference>
<evidence type="ECO:0000313" key="3">
    <source>
        <dbReference type="EMBL" id="RKO89496.1"/>
    </source>
</evidence>
<feature type="non-terminal residue" evidence="3">
    <location>
        <position position="1"/>
    </location>
</feature>
<dbReference type="Proteomes" id="UP000269721">
    <property type="component" value="Unassembled WGS sequence"/>
</dbReference>
<accession>A0A4P9WGB4</accession>
<dbReference type="EMBL" id="KZ996059">
    <property type="protein sequence ID" value="RKO89496.1"/>
    <property type="molecule type" value="Genomic_DNA"/>
</dbReference>
<dbReference type="InterPro" id="IPR013094">
    <property type="entry name" value="AB_hydrolase_3"/>
</dbReference>
<keyword evidence="1 3" id="KW-0378">Hydrolase</keyword>
<dbReference type="SUPFAM" id="SSF53474">
    <property type="entry name" value="alpha/beta-Hydrolases"/>
    <property type="match status" value="1"/>
</dbReference>
<reference evidence="4" key="1">
    <citation type="journal article" date="2018" name="Nat. Microbiol.">
        <title>Leveraging single-cell genomics to expand the fungal tree of life.</title>
        <authorList>
            <person name="Ahrendt S.R."/>
            <person name="Quandt C.A."/>
            <person name="Ciobanu D."/>
            <person name="Clum A."/>
            <person name="Salamov A."/>
            <person name="Andreopoulos B."/>
            <person name="Cheng J.F."/>
            <person name="Woyke T."/>
            <person name="Pelin A."/>
            <person name="Henrissat B."/>
            <person name="Reynolds N.K."/>
            <person name="Benny G.L."/>
            <person name="Smith M.E."/>
            <person name="James T.Y."/>
            <person name="Grigoriev I.V."/>
        </authorList>
    </citation>
    <scope>NUCLEOTIDE SEQUENCE [LARGE SCALE GENOMIC DNA]</scope>
</reference>
<feature type="domain" description="Alpha/beta hydrolase fold-3" evidence="2">
    <location>
        <begin position="6"/>
        <end position="152"/>
    </location>
</feature>
<evidence type="ECO:0000313" key="4">
    <source>
        <dbReference type="Proteomes" id="UP000269721"/>
    </source>
</evidence>
<dbReference type="AlphaFoldDB" id="A0A4P9WGB4"/>
<keyword evidence="4" id="KW-1185">Reference proteome</keyword>
<gene>
    <name evidence="3" type="ORF">BDK51DRAFT_25435</name>
</gene>